<reference evidence="2 3" key="1">
    <citation type="submission" date="2014-04" db="EMBL/GenBank/DDBJ databases">
        <authorList>
            <consortium name="DOE Joint Genome Institute"/>
            <person name="Kuo A."/>
            <person name="Kohler A."/>
            <person name="Jargeat P."/>
            <person name="Nagy L.G."/>
            <person name="Floudas D."/>
            <person name="Copeland A."/>
            <person name="Barry K.W."/>
            <person name="Cichocki N."/>
            <person name="Veneault-Fourrey C."/>
            <person name="LaButti K."/>
            <person name="Lindquist E.A."/>
            <person name="Lipzen A."/>
            <person name="Lundell T."/>
            <person name="Morin E."/>
            <person name="Murat C."/>
            <person name="Sun H."/>
            <person name="Tunlid A."/>
            <person name="Henrissat B."/>
            <person name="Grigoriev I.V."/>
            <person name="Hibbett D.S."/>
            <person name="Martin F."/>
            <person name="Nordberg H.P."/>
            <person name="Cantor M.N."/>
            <person name="Hua S.X."/>
        </authorList>
    </citation>
    <scope>NUCLEOTIDE SEQUENCE [LARGE SCALE GENOMIC DNA]</scope>
    <source>
        <strain evidence="2 3">Ve08.2h10</strain>
    </source>
</reference>
<sequence>MLLEGLTDPDPLRTINSSPRPKGDTNARAVIGRLENRALEGDSIERKVARASTCVPVKPIPPRESCNGDYLSAAYPQIAVRRGLCQCMT</sequence>
<protein>
    <submittedName>
        <fullName evidence="2">Uncharacterized protein</fullName>
    </submittedName>
</protein>
<dbReference type="EMBL" id="KN825120">
    <property type="protein sequence ID" value="KIK94257.1"/>
    <property type="molecule type" value="Genomic_DNA"/>
</dbReference>
<dbReference type="Proteomes" id="UP000054538">
    <property type="component" value="Unassembled WGS sequence"/>
</dbReference>
<dbReference type="AlphaFoldDB" id="A0A0D0DAU9"/>
<evidence type="ECO:0000313" key="3">
    <source>
        <dbReference type="Proteomes" id="UP000054538"/>
    </source>
</evidence>
<dbReference type="InParanoid" id="A0A0D0DAU9"/>
<accession>A0A0D0DAU9</accession>
<reference evidence="3" key="2">
    <citation type="submission" date="2015-01" db="EMBL/GenBank/DDBJ databases">
        <title>Evolutionary Origins and Diversification of the Mycorrhizal Mutualists.</title>
        <authorList>
            <consortium name="DOE Joint Genome Institute"/>
            <consortium name="Mycorrhizal Genomics Consortium"/>
            <person name="Kohler A."/>
            <person name="Kuo A."/>
            <person name="Nagy L.G."/>
            <person name="Floudas D."/>
            <person name="Copeland A."/>
            <person name="Barry K.W."/>
            <person name="Cichocki N."/>
            <person name="Veneault-Fourrey C."/>
            <person name="LaButti K."/>
            <person name="Lindquist E.A."/>
            <person name="Lipzen A."/>
            <person name="Lundell T."/>
            <person name="Morin E."/>
            <person name="Murat C."/>
            <person name="Riley R."/>
            <person name="Ohm R."/>
            <person name="Sun H."/>
            <person name="Tunlid A."/>
            <person name="Henrissat B."/>
            <person name="Grigoriev I.V."/>
            <person name="Hibbett D.S."/>
            <person name="Martin F."/>
        </authorList>
    </citation>
    <scope>NUCLEOTIDE SEQUENCE [LARGE SCALE GENOMIC DNA]</scope>
    <source>
        <strain evidence="3">Ve08.2h10</strain>
    </source>
</reference>
<dbReference type="HOGENOM" id="CLU_2455403_0_0_1"/>
<gene>
    <name evidence="2" type="ORF">PAXRUDRAFT_460276</name>
</gene>
<keyword evidence="3" id="KW-1185">Reference proteome</keyword>
<organism evidence="2 3">
    <name type="scientific">Paxillus rubicundulus Ve08.2h10</name>
    <dbReference type="NCBI Taxonomy" id="930991"/>
    <lineage>
        <taxon>Eukaryota</taxon>
        <taxon>Fungi</taxon>
        <taxon>Dikarya</taxon>
        <taxon>Basidiomycota</taxon>
        <taxon>Agaricomycotina</taxon>
        <taxon>Agaricomycetes</taxon>
        <taxon>Agaricomycetidae</taxon>
        <taxon>Boletales</taxon>
        <taxon>Paxilineae</taxon>
        <taxon>Paxillaceae</taxon>
        <taxon>Paxillus</taxon>
    </lineage>
</organism>
<name>A0A0D0DAU9_9AGAM</name>
<evidence type="ECO:0000313" key="2">
    <source>
        <dbReference type="EMBL" id="KIK94257.1"/>
    </source>
</evidence>
<evidence type="ECO:0000256" key="1">
    <source>
        <dbReference type="SAM" id="MobiDB-lite"/>
    </source>
</evidence>
<feature type="region of interest" description="Disordered" evidence="1">
    <location>
        <begin position="1"/>
        <end position="29"/>
    </location>
</feature>
<proteinExistence type="predicted"/>